<evidence type="ECO:0000256" key="3">
    <source>
        <dbReference type="ARBA" id="ARBA00023163"/>
    </source>
</evidence>
<evidence type="ECO:0000256" key="2">
    <source>
        <dbReference type="ARBA" id="ARBA00023125"/>
    </source>
</evidence>
<dbReference type="Pfam" id="PF01037">
    <property type="entry name" value="AsnC_trans_reg"/>
    <property type="match status" value="1"/>
</dbReference>
<dbReference type="SMART" id="SM00344">
    <property type="entry name" value="HTH_ASNC"/>
    <property type="match status" value="1"/>
</dbReference>
<dbReference type="InterPro" id="IPR011008">
    <property type="entry name" value="Dimeric_a/b-barrel"/>
</dbReference>
<dbReference type="Pfam" id="PF13412">
    <property type="entry name" value="HTH_24"/>
    <property type="match status" value="1"/>
</dbReference>
<keyword evidence="2" id="KW-0238">DNA-binding</keyword>
<name>A0A849KJX4_9HYPH</name>
<dbReference type="SUPFAM" id="SSF54909">
    <property type="entry name" value="Dimeric alpha+beta barrel"/>
    <property type="match status" value="1"/>
</dbReference>
<dbReference type="GO" id="GO:0043200">
    <property type="term" value="P:response to amino acid"/>
    <property type="evidence" value="ECO:0007669"/>
    <property type="project" value="TreeGrafter"/>
</dbReference>
<feature type="domain" description="HTH asnC-type" evidence="4">
    <location>
        <begin position="6"/>
        <end position="67"/>
    </location>
</feature>
<dbReference type="GO" id="GO:0043565">
    <property type="term" value="F:sequence-specific DNA binding"/>
    <property type="evidence" value="ECO:0007669"/>
    <property type="project" value="InterPro"/>
</dbReference>
<dbReference type="InterPro" id="IPR019887">
    <property type="entry name" value="Tscrpt_reg_AsnC/Lrp_C"/>
</dbReference>
<evidence type="ECO:0000256" key="1">
    <source>
        <dbReference type="ARBA" id="ARBA00023015"/>
    </source>
</evidence>
<dbReference type="InterPro" id="IPR036390">
    <property type="entry name" value="WH_DNA-bd_sf"/>
</dbReference>
<dbReference type="InterPro" id="IPR036388">
    <property type="entry name" value="WH-like_DNA-bd_sf"/>
</dbReference>
<organism evidence="5 6">
    <name type="scientific">Ochrobactrum soli</name>
    <dbReference type="NCBI Taxonomy" id="2448455"/>
    <lineage>
        <taxon>Bacteria</taxon>
        <taxon>Pseudomonadati</taxon>
        <taxon>Pseudomonadota</taxon>
        <taxon>Alphaproteobacteria</taxon>
        <taxon>Hyphomicrobiales</taxon>
        <taxon>Brucellaceae</taxon>
        <taxon>Brucella/Ochrobactrum group</taxon>
        <taxon>Ochrobactrum</taxon>
    </lineage>
</organism>
<gene>
    <name evidence="5" type="ORF">HKX02_06640</name>
</gene>
<dbReference type="PRINTS" id="PR00033">
    <property type="entry name" value="HTHASNC"/>
</dbReference>
<dbReference type="Proteomes" id="UP000574931">
    <property type="component" value="Unassembled WGS sequence"/>
</dbReference>
<protein>
    <submittedName>
        <fullName evidence="5">Lrp/AsnC family transcriptional regulator</fullName>
    </submittedName>
</protein>
<dbReference type="InterPro" id="IPR019888">
    <property type="entry name" value="Tscrpt_reg_AsnC-like"/>
</dbReference>
<dbReference type="InterPro" id="IPR000485">
    <property type="entry name" value="AsnC-type_HTH_dom"/>
</dbReference>
<evidence type="ECO:0000313" key="6">
    <source>
        <dbReference type="Proteomes" id="UP000574931"/>
    </source>
</evidence>
<keyword evidence="6" id="KW-1185">Reference proteome</keyword>
<evidence type="ECO:0000313" key="5">
    <source>
        <dbReference type="EMBL" id="NNU59937.1"/>
    </source>
</evidence>
<dbReference type="GO" id="GO:0005829">
    <property type="term" value="C:cytosol"/>
    <property type="evidence" value="ECO:0007669"/>
    <property type="project" value="TreeGrafter"/>
</dbReference>
<dbReference type="PANTHER" id="PTHR30154:SF46">
    <property type="entry name" value="TRANSCRIPTIONAL REGULATORY PROTEIN"/>
    <property type="match status" value="1"/>
</dbReference>
<accession>A0A849KJX4</accession>
<dbReference type="RefSeq" id="WP_121537799.1">
    <property type="nucleotide sequence ID" value="NZ_JABFCY010000003.1"/>
</dbReference>
<dbReference type="SUPFAM" id="SSF46785">
    <property type="entry name" value="Winged helix' DNA-binding domain"/>
    <property type="match status" value="1"/>
</dbReference>
<sequence>MHEITLDSFDRAILQTLQRDASLTNAELSELVNLSQSQCSRRRTRLEQEGIIQGYSARLDAAQLGYGLRAITRVNLSTHNERTDESFVSFLTRHEEVREAYSVSGDADYVLIIVAKDLSAFADFIHLVLLPHPQVARVQSEIALRTMKSETGLPIS</sequence>
<keyword evidence="1" id="KW-0805">Transcription regulation</keyword>
<dbReference type="PANTHER" id="PTHR30154">
    <property type="entry name" value="LEUCINE-RESPONSIVE REGULATORY PROTEIN"/>
    <property type="match status" value="1"/>
</dbReference>
<keyword evidence="3" id="KW-0804">Transcription</keyword>
<comment type="caution">
    <text evidence="5">The sequence shown here is derived from an EMBL/GenBank/DDBJ whole genome shotgun (WGS) entry which is preliminary data.</text>
</comment>
<evidence type="ECO:0000259" key="4">
    <source>
        <dbReference type="PROSITE" id="PS50956"/>
    </source>
</evidence>
<dbReference type="Gene3D" id="3.30.70.920">
    <property type="match status" value="1"/>
</dbReference>
<reference evidence="5 6" key="1">
    <citation type="submission" date="2020-05" db="EMBL/GenBank/DDBJ databases">
        <title>Draft Genome Sequence of Ochrobactrum soli Isolated from Stable Fly Gut.</title>
        <authorList>
            <person name="Pileggi M.T."/>
            <person name="Vazhakkala L.J."/>
            <person name="Wong C.N."/>
        </authorList>
    </citation>
    <scope>NUCLEOTIDE SEQUENCE [LARGE SCALE GENOMIC DNA]</scope>
    <source>
        <strain evidence="5 6">MTP-C0764</strain>
    </source>
</reference>
<dbReference type="PROSITE" id="PS50956">
    <property type="entry name" value="HTH_ASNC_2"/>
    <property type="match status" value="1"/>
</dbReference>
<proteinExistence type="predicted"/>
<dbReference type="EMBL" id="JABFCY010000003">
    <property type="protein sequence ID" value="NNU59937.1"/>
    <property type="molecule type" value="Genomic_DNA"/>
</dbReference>
<dbReference type="Gene3D" id="1.10.10.10">
    <property type="entry name" value="Winged helix-like DNA-binding domain superfamily/Winged helix DNA-binding domain"/>
    <property type="match status" value="1"/>
</dbReference>
<dbReference type="AlphaFoldDB" id="A0A849KJX4"/>